<evidence type="ECO:0000256" key="3">
    <source>
        <dbReference type="ARBA" id="ARBA00022827"/>
    </source>
</evidence>
<dbReference type="InterPro" id="IPR006076">
    <property type="entry name" value="FAD-dep_OxRdtase"/>
</dbReference>
<dbReference type="Pfam" id="PF01266">
    <property type="entry name" value="DAO"/>
    <property type="match status" value="1"/>
</dbReference>
<dbReference type="Gene3D" id="3.50.50.60">
    <property type="entry name" value="FAD/NAD(P)-binding domain"/>
    <property type="match status" value="1"/>
</dbReference>
<dbReference type="SUPFAM" id="SSF51905">
    <property type="entry name" value="FAD/NAD(P)-binding domain"/>
    <property type="match status" value="1"/>
</dbReference>
<proteinExistence type="predicted"/>
<keyword evidence="2" id="KW-0285">Flavoprotein</keyword>
<dbReference type="PANTHER" id="PTHR10961">
    <property type="entry name" value="PEROXISOMAL SARCOSINE OXIDASE"/>
    <property type="match status" value="1"/>
</dbReference>
<name>A0A7K1UMM0_9MICC</name>
<evidence type="ECO:0000313" key="7">
    <source>
        <dbReference type="Proteomes" id="UP000460157"/>
    </source>
</evidence>
<protein>
    <submittedName>
        <fullName evidence="6">FAD-dependent oxidoreductase</fullName>
    </submittedName>
</protein>
<evidence type="ECO:0000313" key="6">
    <source>
        <dbReference type="EMBL" id="MVT27729.1"/>
    </source>
</evidence>
<comment type="caution">
    <text evidence="6">The sequence shown here is derived from an EMBL/GenBank/DDBJ whole genome shotgun (WGS) entry which is preliminary data.</text>
</comment>
<dbReference type="InterPro" id="IPR036188">
    <property type="entry name" value="FAD/NAD-bd_sf"/>
</dbReference>
<dbReference type="PANTHER" id="PTHR10961:SF7">
    <property type="entry name" value="FAD DEPENDENT OXIDOREDUCTASE DOMAIN-CONTAINING PROTEIN"/>
    <property type="match status" value="1"/>
</dbReference>
<keyword evidence="3" id="KW-0274">FAD</keyword>
<dbReference type="RefSeq" id="WP_268234829.1">
    <property type="nucleotide sequence ID" value="NZ_BMFX01000010.1"/>
</dbReference>
<evidence type="ECO:0000256" key="2">
    <source>
        <dbReference type="ARBA" id="ARBA00022630"/>
    </source>
</evidence>
<dbReference type="GO" id="GO:0008115">
    <property type="term" value="F:sarcosine oxidase activity"/>
    <property type="evidence" value="ECO:0007669"/>
    <property type="project" value="TreeGrafter"/>
</dbReference>
<keyword evidence="7" id="KW-1185">Reference proteome</keyword>
<dbReference type="EMBL" id="WRPM01000103">
    <property type="protein sequence ID" value="MVT27729.1"/>
    <property type="molecule type" value="Genomic_DNA"/>
</dbReference>
<dbReference type="GO" id="GO:0050660">
    <property type="term" value="F:flavin adenine dinucleotide binding"/>
    <property type="evidence" value="ECO:0007669"/>
    <property type="project" value="InterPro"/>
</dbReference>
<dbReference type="Gene3D" id="3.30.9.10">
    <property type="entry name" value="D-Amino Acid Oxidase, subunit A, domain 2"/>
    <property type="match status" value="1"/>
</dbReference>
<evidence type="ECO:0000256" key="4">
    <source>
        <dbReference type="ARBA" id="ARBA00023002"/>
    </source>
</evidence>
<dbReference type="Proteomes" id="UP000460157">
    <property type="component" value="Unassembled WGS sequence"/>
</dbReference>
<comment type="cofactor">
    <cofactor evidence="1">
        <name>FAD</name>
        <dbReference type="ChEBI" id="CHEBI:57692"/>
    </cofactor>
</comment>
<feature type="domain" description="FAD dependent oxidoreductase" evidence="5">
    <location>
        <begin position="18"/>
        <end position="369"/>
    </location>
</feature>
<organism evidence="6 7">
    <name type="scientific">Nesterenkonia alkaliphila</name>
    <dbReference type="NCBI Taxonomy" id="1463631"/>
    <lineage>
        <taxon>Bacteria</taxon>
        <taxon>Bacillati</taxon>
        <taxon>Actinomycetota</taxon>
        <taxon>Actinomycetes</taxon>
        <taxon>Micrococcales</taxon>
        <taxon>Micrococcaceae</taxon>
        <taxon>Nesterenkonia</taxon>
    </lineage>
</organism>
<dbReference type="AlphaFoldDB" id="A0A7K1UMM0"/>
<dbReference type="InterPro" id="IPR045170">
    <property type="entry name" value="MTOX"/>
</dbReference>
<dbReference type="SUPFAM" id="SSF54373">
    <property type="entry name" value="FAD-linked reductases, C-terminal domain"/>
    <property type="match status" value="1"/>
</dbReference>
<gene>
    <name evidence="6" type="ORF">GNZ21_15430</name>
</gene>
<evidence type="ECO:0000259" key="5">
    <source>
        <dbReference type="Pfam" id="PF01266"/>
    </source>
</evidence>
<evidence type="ECO:0000256" key="1">
    <source>
        <dbReference type="ARBA" id="ARBA00001974"/>
    </source>
</evidence>
<sequence>MHHSPYSSSCSAPTDAQVGVIGLGTMGSMALWHLAREGIEAIGWEQFRPGHNKGAFSGEARQFRATYLEPEVDPVMPHAVGAYRELEEESGTSLLRITGGLTIGQPSSETIRTLSTRMGQAGHPPRLLSSSETARRFPKHRLRGQEVAIWNEEAGMVRPEHAVVAALSAARSSGAQIVPYSAVTTVEAAGNRVAVSTADQTWYVEKVIITAGAWSWELLPNLVPDSYLGRLLVTWFPVRGRADFTEETFPPFLREVEGHRIYGFPSHWDGTVRIGFAGPRQRLRTPAEFDWLHEPASEIAEISRLVEQCFGDEVDPTPIRTSNFYDAYTPDGQPVLGPVDAQQRIIVGSGFSGRGFKMAPVIGRLLVELASGRRHSGHKAWDPLRFIR</sequence>
<accession>A0A7K1UMM0</accession>
<keyword evidence="4" id="KW-0560">Oxidoreductase</keyword>
<reference evidence="6 7" key="1">
    <citation type="submission" date="2019-12" db="EMBL/GenBank/DDBJ databases">
        <title>Nesterenkonia muleiensis sp. nov., a novel actinobacterium isolated from sap of Populus euphratica.</title>
        <authorList>
            <person name="Wang R."/>
        </authorList>
    </citation>
    <scope>NUCLEOTIDE SEQUENCE [LARGE SCALE GENOMIC DNA]</scope>
    <source>
        <strain evidence="6 7">F10</strain>
    </source>
</reference>